<dbReference type="InterPro" id="IPR002104">
    <property type="entry name" value="Integrase_catalytic"/>
</dbReference>
<dbReference type="InterPro" id="IPR011010">
    <property type="entry name" value="DNA_brk_join_enz"/>
</dbReference>
<dbReference type="PROSITE" id="PS51900">
    <property type="entry name" value="CB"/>
    <property type="match status" value="1"/>
</dbReference>
<dbReference type="Proteomes" id="UP000003856">
    <property type="component" value="Unassembled WGS sequence"/>
</dbReference>
<keyword evidence="3" id="KW-0233">DNA recombination</keyword>
<dbReference type="EMBL" id="ACQT01000086">
    <property type="protein sequence ID" value="EER59918.1"/>
    <property type="molecule type" value="Genomic_DNA"/>
</dbReference>
<dbReference type="InterPro" id="IPR010998">
    <property type="entry name" value="Integrase_recombinase_N"/>
</dbReference>
<dbReference type="Pfam" id="PF00589">
    <property type="entry name" value="Phage_integrase"/>
    <property type="match status" value="1"/>
</dbReference>
<dbReference type="Gene3D" id="1.10.150.130">
    <property type="match status" value="1"/>
</dbReference>
<gene>
    <name evidence="8" type="ORF">AcdelDRAFT_2504</name>
</gene>
<proteinExistence type="predicted"/>
<evidence type="ECO:0000256" key="2">
    <source>
        <dbReference type="ARBA" id="ARBA00023125"/>
    </source>
</evidence>
<evidence type="ECO:0000313" key="9">
    <source>
        <dbReference type="Proteomes" id="UP000003856"/>
    </source>
</evidence>
<organism evidence="8 9">
    <name type="scientific">Acidovorax delafieldii 2AN</name>
    <dbReference type="NCBI Taxonomy" id="573060"/>
    <lineage>
        <taxon>Bacteria</taxon>
        <taxon>Pseudomonadati</taxon>
        <taxon>Pseudomonadota</taxon>
        <taxon>Betaproteobacteria</taxon>
        <taxon>Burkholderiales</taxon>
        <taxon>Comamonadaceae</taxon>
        <taxon>Acidovorax</taxon>
    </lineage>
</organism>
<dbReference type="PANTHER" id="PTHR30349">
    <property type="entry name" value="PHAGE INTEGRASE-RELATED"/>
    <property type="match status" value="1"/>
</dbReference>
<name>C5T6H4_ACIDE</name>
<evidence type="ECO:0000256" key="4">
    <source>
        <dbReference type="PROSITE-ProRule" id="PRU01248"/>
    </source>
</evidence>
<dbReference type="InterPro" id="IPR044068">
    <property type="entry name" value="CB"/>
</dbReference>
<dbReference type="Pfam" id="PF22022">
    <property type="entry name" value="Phage_int_M"/>
    <property type="match status" value="1"/>
</dbReference>
<dbReference type="PANTHER" id="PTHR30349:SF36">
    <property type="entry name" value="PROPHAGE INTEGRASE INTR-RELATED"/>
    <property type="match status" value="1"/>
</dbReference>
<dbReference type="GO" id="GO:0015074">
    <property type="term" value="P:DNA integration"/>
    <property type="evidence" value="ECO:0007669"/>
    <property type="project" value="UniProtKB-KW"/>
</dbReference>
<dbReference type="Pfam" id="PF12167">
    <property type="entry name" value="Arm-DNA-bind_2"/>
    <property type="match status" value="1"/>
</dbReference>
<dbReference type="InterPro" id="IPR050090">
    <property type="entry name" value="Tyrosine_recombinase_XerCD"/>
</dbReference>
<dbReference type="GO" id="GO:0006310">
    <property type="term" value="P:DNA recombination"/>
    <property type="evidence" value="ECO:0007669"/>
    <property type="project" value="UniProtKB-KW"/>
</dbReference>
<evidence type="ECO:0000259" key="7">
    <source>
        <dbReference type="PROSITE" id="PS51900"/>
    </source>
</evidence>
<dbReference type="PATRIC" id="fig|573060.9.peg.2580"/>
<keyword evidence="2 4" id="KW-0238">DNA-binding</keyword>
<dbReference type="InterPro" id="IPR022000">
    <property type="entry name" value="Min27-like_integrase_DNA_bind"/>
</dbReference>
<reference evidence="8 9" key="1">
    <citation type="submission" date="2009-05" db="EMBL/GenBank/DDBJ databases">
        <title>The draft genome of Acidovorax delafieldii 2AN.</title>
        <authorList>
            <consortium name="US DOE Joint Genome Institute (JGI-PGF)"/>
            <person name="Lucas S."/>
            <person name="Copeland A."/>
            <person name="Lapidus A."/>
            <person name="Glavina del Rio T."/>
            <person name="Tice H."/>
            <person name="Bruce D."/>
            <person name="Goodwin L."/>
            <person name="Pitluck S."/>
            <person name="Larimer F."/>
            <person name="Land M.L."/>
            <person name="Hauser L."/>
            <person name="Shelobolina E.S."/>
            <person name="Picardal F."/>
            <person name="Roden E."/>
            <person name="Emerson D."/>
        </authorList>
    </citation>
    <scope>NUCLEOTIDE SEQUENCE [LARGE SCALE GENOMIC DNA]</scope>
    <source>
        <strain evidence="8 9">2AN</strain>
    </source>
</reference>
<feature type="domain" description="Tyr recombinase" evidence="6">
    <location>
        <begin position="217"/>
        <end position="402"/>
    </location>
</feature>
<dbReference type="Gene3D" id="1.10.443.10">
    <property type="entry name" value="Intergrase catalytic core"/>
    <property type="match status" value="1"/>
</dbReference>
<keyword evidence="9" id="KW-1185">Reference proteome</keyword>
<sequence>MPSIRSRADNGLLFFDFRFQGDRCREQTLLSDTPANRKKLEKVLAKIEAEIAAGTFVYANYFPNSKALARLEKAAGQAVQIAVAPVGVEAQHTAGPLKVEAEPASPTPPFSTFALQWVEEHKIEWRRSHLRSLMSTLNGRLIPHFKEKAVSQITKSDILTFRATLAKVKGRGDKEGLSPKRINEIIGTLGQIMDEAADRFEFTSPMTGVKRLRVRKTDVDPFSLADVQSILTTVRADYRDYFTTRFFTGMRTGEVHGLKWRYVDFERRLILVRETFVLGEDEYTKTDGSQRDIQMSQPVFDALLRQREATGKLSDYVFCNMAGQPLDNKNFSDRVWYPLLRHLGLTERRPYQMRHTAATLWLASGEAPEWIARQLGHTSTEMLFRVYSRYVPNLTRQDGSAMERLLASRLATGQVLRMEGAHLQQVGDSNLFAEAGGNERAPMPVPKPRGLAHAGTSRTRASWSRTPQDITLSEGHAGEDPQPPPWGAMRAHATKLNPLHA</sequence>
<feature type="region of interest" description="Disordered" evidence="5">
    <location>
        <begin position="434"/>
        <end position="489"/>
    </location>
</feature>
<dbReference type="OrthoDB" id="5391994at2"/>
<accession>C5T6H4</accession>
<dbReference type="PROSITE" id="PS51898">
    <property type="entry name" value="TYR_RECOMBINASE"/>
    <property type="match status" value="1"/>
</dbReference>
<evidence type="ECO:0000313" key="8">
    <source>
        <dbReference type="EMBL" id="EER59918.1"/>
    </source>
</evidence>
<dbReference type="RefSeq" id="WP_005797096.1">
    <property type="nucleotide sequence ID" value="NZ_ACQT01000086.1"/>
</dbReference>
<dbReference type="AlphaFoldDB" id="C5T6H4"/>
<protein>
    <submittedName>
        <fullName evidence="8">Integrase family protein</fullName>
    </submittedName>
</protein>
<evidence type="ECO:0000259" key="6">
    <source>
        <dbReference type="PROSITE" id="PS51898"/>
    </source>
</evidence>
<evidence type="ECO:0000256" key="5">
    <source>
        <dbReference type="SAM" id="MobiDB-lite"/>
    </source>
</evidence>
<dbReference type="GO" id="GO:0003677">
    <property type="term" value="F:DNA binding"/>
    <property type="evidence" value="ECO:0007669"/>
    <property type="project" value="UniProtKB-UniRule"/>
</dbReference>
<evidence type="ECO:0000256" key="1">
    <source>
        <dbReference type="ARBA" id="ARBA00022908"/>
    </source>
</evidence>
<feature type="compositionally biased region" description="Polar residues" evidence="5">
    <location>
        <begin position="456"/>
        <end position="471"/>
    </location>
</feature>
<comment type="caution">
    <text evidence="8">The sequence shown here is derived from an EMBL/GenBank/DDBJ whole genome shotgun (WGS) entry which is preliminary data.</text>
</comment>
<dbReference type="InterPro" id="IPR053876">
    <property type="entry name" value="Phage_int_M"/>
</dbReference>
<evidence type="ECO:0000256" key="3">
    <source>
        <dbReference type="ARBA" id="ARBA00023172"/>
    </source>
</evidence>
<feature type="domain" description="Core-binding (CB)" evidence="7">
    <location>
        <begin position="108"/>
        <end position="197"/>
    </location>
</feature>
<dbReference type="InterPro" id="IPR013762">
    <property type="entry name" value="Integrase-like_cat_sf"/>
</dbReference>
<dbReference type="CDD" id="cd01189">
    <property type="entry name" value="INT_ICEBs1_C_like"/>
    <property type="match status" value="1"/>
</dbReference>
<keyword evidence="1" id="KW-0229">DNA integration</keyword>
<dbReference type="SUPFAM" id="SSF56349">
    <property type="entry name" value="DNA breaking-rejoining enzymes"/>
    <property type="match status" value="1"/>
</dbReference>